<dbReference type="GO" id="GO:0005975">
    <property type="term" value="P:carbohydrate metabolic process"/>
    <property type="evidence" value="ECO:0007669"/>
    <property type="project" value="InterPro"/>
</dbReference>
<keyword evidence="4" id="KW-0378">Hydrolase</keyword>
<dbReference type="Gene3D" id="2.60.120.260">
    <property type="entry name" value="Galactose-binding domain-like"/>
    <property type="match status" value="1"/>
</dbReference>
<dbReference type="Pfam" id="PF00704">
    <property type="entry name" value="Glyco_hydro_18"/>
    <property type="match status" value="1"/>
</dbReference>
<sequence>MAKLGKKGKRVLKVLITIVCLLLVFALVCTGLSFGNAKKAKPAVPENALTEAVVSVSGGEQKGDGFTGEAGAVYTAEFAAPTTLDTVILEEDGVNVYGFTIEAEVNGTFQTVHAQDDRIGEYRYCAFPAVEATALRVTVQDADAPFTIRSIAAGAAERRATDDFRVTAYVTAPTAYDREGLFARAGSFDVITDVILISSVYFTADGTLTYAGVDDGNGGTVDGLAVLETALTNLRDAIGERDVRIHCTLLGPDAPEGTPEADQANAKCDQHNLAFSDNRDTLIQNILQLAEDYDFDGIYFDYEYPRRFKDWFAYSRFLSALKAAFDGEYQLGAAMPVWKTLWEMLLIRPLDISEVMGYDSFDADGYHANFAATASGITEKYLSLGFSASKLDLGMPFYARPTDAGAYWYSYSGDAGQLGKYQNVAEGALAGSPETEGENVPDRYYNGWQMVYDKTAYAIDAGLAGVMVWHYACDLPYENELSLFHAMGQAISDRSAQA</sequence>
<dbReference type="InterPro" id="IPR001223">
    <property type="entry name" value="Glyco_hydro18_cat"/>
</dbReference>
<dbReference type="InterPro" id="IPR011583">
    <property type="entry name" value="Chitinase_II/V-like_cat"/>
</dbReference>
<dbReference type="Gene3D" id="3.20.20.80">
    <property type="entry name" value="Glycosidases"/>
    <property type="match status" value="1"/>
</dbReference>
<dbReference type="GO" id="GO:0008061">
    <property type="term" value="F:chitin binding"/>
    <property type="evidence" value="ECO:0007669"/>
    <property type="project" value="InterPro"/>
</dbReference>
<evidence type="ECO:0000259" key="3">
    <source>
        <dbReference type="PROSITE" id="PS51910"/>
    </source>
</evidence>
<organism evidence="4 5">
    <name type="scientific">Candidatus Fimenecus excrementigallinarum</name>
    <dbReference type="NCBI Taxonomy" id="2840816"/>
    <lineage>
        <taxon>Bacteria</taxon>
        <taxon>Bacillati</taxon>
        <taxon>Bacillota</taxon>
        <taxon>Clostridia</taxon>
        <taxon>Candidatus Fimenecus</taxon>
    </lineage>
</organism>
<dbReference type="PANTHER" id="PTHR11177">
    <property type="entry name" value="CHITINASE"/>
    <property type="match status" value="1"/>
</dbReference>
<evidence type="ECO:0000313" key="4">
    <source>
        <dbReference type="EMBL" id="HIU36255.1"/>
    </source>
</evidence>
<evidence type="ECO:0000256" key="2">
    <source>
        <dbReference type="ARBA" id="ARBA00012729"/>
    </source>
</evidence>
<dbReference type="GO" id="GO:0008843">
    <property type="term" value="F:endochitinase activity"/>
    <property type="evidence" value="ECO:0007669"/>
    <property type="project" value="UniProtKB-EC"/>
</dbReference>
<dbReference type="EC" id="3.2.1.14" evidence="2"/>
<reference evidence="4" key="1">
    <citation type="submission" date="2020-10" db="EMBL/GenBank/DDBJ databases">
        <authorList>
            <person name="Gilroy R."/>
        </authorList>
    </citation>
    <scope>NUCLEOTIDE SEQUENCE</scope>
    <source>
        <strain evidence="4">ChiGjej1B1-19959</strain>
    </source>
</reference>
<comment type="caution">
    <text evidence="4">The sequence shown here is derived from an EMBL/GenBank/DDBJ whole genome shotgun (WGS) entry which is preliminary data.</text>
</comment>
<dbReference type="EMBL" id="DVMW01000037">
    <property type="protein sequence ID" value="HIU36255.1"/>
    <property type="molecule type" value="Genomic_DNA"/>
</dbReference>
<protein>
    <recommendedName>
        <fullName evidence="2">chitinase</fullName>
        <ecNumber evidence="2">3.2.1.14</ecNumber>
    </recommendedName>
</protein>
<dbReference type="Gene3D" id="3.40.5.30">
    <property type="entry name" value="(Trans)glycosidases - domain 2"/>
    <property type="match status" value="1"/>
</dbReference>
<feature type="domain" description="GH18" evidence="3">
    <location>
        <begin position="164"/>
        <end position="490"/>
    </location>
</feature>
<proteinExistence type="predicted"/>
<dbReference type="SUPFAM" id="SSF51445">
    <property type="entry name" value="(Trans)glycosidases"/>
    <property type="match status" value="1"/>
</dbReference>
<comment type="catalytic activity">
    <reaction evidence="1">
        <text>Random endo-hydrolysis of N-acetyl-beta-D-glucosaminide (1-&gt;4)-beta-linkages in chitin and chitodextrins.</text>
        <dbReference type="EC" id="3.2.1.14"/>
    </reaction>
</comment>
<dbReference type="Proteomes" id="UP000824071">
    <property type="component" value="Unassembled WGS sequence"/>
</dbReference>
<evidence type="ECO:0000256" key="1">
    <source>
        <dbReference type="ARBA" id="ARBA00000822"/>
    </source>
</evidence>
<gene>
    <name evidence="4" type="ORF">IAC53_06620</name>
</gene>
<dbReference type="InterPro" id="IPR017853">
    <property type="entry name" value="GH"/>
</dbReference>
<evidence type="ECO:0000313" key="5">
    <source>
        <dbReference type="Proteomes" id="UP000824071"/>
    </source>
</evidence>
<dbReference type="AlphaFoldDB" id="A0A9D1IG32"/>
<dbReference type="InterPro" id="IPR050314">
    <property type="entry name" value="Glycosyl_Hydrlase_18"/>
</dbReference>
<accession>A0A9D1IG32</accession>
<reference evidence="4" key="2">
    <citation type="journal article" date="2021" name="PeerJ">
        <title>Extensive microbial diversity within the chicken gut microbiome revealed by metagenomics and culture.</title>
        <authorList>
            <person name="Gilroy R."/>
            <person name="Ravi A."/>
            <person name="Getino M."/>
            <person name="Pursley I."/>
            <person name="Horton D.L."/>
            <person name="Alikhan N.F."/>
            <person name="Baker D."/>
            <person name="Gharbi K."/>
            <person name="Hall N."/>
            <person name="Watson M."/>
            <person name="Adriaenssens E.M."/>
            <person name="Foster-Nyarko E."/>
            <person name="Jarju S."/>
            <person name="Secka A."/>
            <person name="Antonio M."/>
            <person name="Oren A."/>
            <person name="Chaudhuri R.R."/>
            <person name="La Ragione R."/>
            <person name="Hildebrand F."/>
            <person name="Pallen M.J."/>
        </authorList>
    </citation>
    <scope>NUCLEOTIDE SEQUENCE</scope>
    <source>
        <strain evidence="4">ChiGjej1B1-19959</strain>
    </source>
</reference>
<dbReference type="GO" id="GO:0005576">
    <property type="term" value="C:extracellular region"/>
    <property type="evidence" value="ECO:0007669"/>
    <property type="project" value="TreeGrafter"/>
</dbReference>
<dbReference type="GO" id="GO:0006032">
    <property type="term" value="P:chitin catabolic process"/>
    <property type="evidence" value="ECO:0007669"/>
    <property type="project" value="TreeGrafter"/>
</dbReference>
<name>A0A9D1IG32_9FIRM</name>
<dbReference type="PANTHER" id="PTHR11177:SF317">
    <property type="entry name" value="CHITINASE 12-RELATED"/>
    <property type="match status" value="1"/>
</dbReference>
<dbReference type="SMART" id="SM00636">
    <property type="entry name" value="Glyco_18"/>
    <property type="match status" value="1"/>
</dbReference>
<dbReference type="PROSITE" id="PS51910">
    <property type="entry name" value="GH18_2"/>
    <property type="match status" value="1"/>
</dbReference>